<keyword evidence="3" id="KW-1185">Reference proteome</keyword>
<feature type="transmembrane region" description="Helical" evidence="1">
    <location>
        <begin position="36"/>
        <end position="57"/>
    </location>
</feature>
<accession>A0A9Q3V666</accession>
<evidence type="ECO:0000313" key="3">
    <source>
        <dbReference type="Proteomes" id="UP001108025"/>
    </source>
</evidence>
<feature type="transmembrane region" description="Helical" evidence="1">
    <location>
        <begin position="69"/>
        <end position="90"/>
    </location>
</feature>
<keyword evidence="1" id="KW-1133">Transmembrane helix</keyword>
<comment type="caution">
    <text evidence="2">The sequence shown here is derived from an EMBL/GenBank/DDBJ whole genome shotgun (WGS) entry which is preliminary data.</text>
</comment>
<dbReference type="EMBL" id="JAJNAY010000001">
    <property type="protein sequence ID" value="MCD1117874.1"/>
    <property type="molecule type" value="Genomic_DNA"/>
</dbReference>
<dbReference type="PANTHER" id="PTHR34989">
    <property type="entry name" value="PROTEIN HDED"/>
    <property type="match status" value="1"/>
</dbReference>
<dbReference type="PANTHER" id="PTHR34989:SF1">
    <property type="entry name" value="PROTEIN HDED"/>
    <property type="match status" value="1"/>
</dbReference>
<gene>
    <name evidence="2" type="ORF">LO744_13485</name>
</gene>
<dbReference type="AlphaFoldDB" id="A0A9Q3V666"/>
<feature type="transmembrane region" description="Helical" evidence="1">
    <location>
        <begin position="125"/>
        <end position="148"/>
    </location>
</feature>
<dbReference type="InterPro" id="IPR005325">
    <property type="entry name" value="DUF308_memb"/>
</dbReference>
<dbReference type="GO" id="GO:0005886">
    <property type="term" value="C:plasma membrane"/>
    <property type="evidence" value="ECO:0007669"/>
    <property type="project" value="TreeGrafter"/>
</dbReference>
<dbReference type="Pfam" id="PF03729">
    <property type="entry name" value="DUF308"/>
    <property type="match status" value="2"/>
</dbReference>
<evidence type="ECO:0000313" key="2">
    <source>
        <dbReference type="EMBL" id="MCD1117874.1"/>
    </source>
</evidence>
<protein>
    <submittedName>
        <fullName evidence="2">DUF308 domain-containing protein</fullName>
    </submittedName>
</protein>
<keyword evidence="1" id="KW-0472">Membrane</keyword>
<reference evidence="2" key="1">
    <citation type="submission" date="2021-11" db="EMBL/GenBank/DDBJ databases">
        <title>Description of novel Chryseobacterium species.</title>
        <authorList>
            <person name="Saticioglu I.B."/>
            <person name="Ay H."/>
            <person name="Altun S."/>
            <person name="Duman M."/>
        </authorList>
    </citation>
    <scope>NUCLEOTIDE SEQUENCE</scope>
    <source>
        <strain evidence="2">C-17</strain>
    </source>
</reference>
<feature type="transmembrane region" description="Helical" evidence="1">
    <location>
        <begin position="12"/>
        <end position="30"/>
    </location>
</feature>
<sequence>MNESYPKPYKYWFLPIITGIIFIISGIYIFRTPLSSYLALTMLFAAIFFISGIFEIVNALSNRHFQNWGWALVGGIIDLIFGIILMASPMLTATFLPIYVGFIIMFRSITGIGHAIALKEMNVSAWIAPLIFGILGILLSLLMIFNPLIGGLTIVYYTAFSIIMFGVLQIIFGITLKKLKQL</sequence>
<dbReference type="RefSeq" id="WP_230670052.1">
    <property type="nucleotide sequence ID" value="NZ_JAJNAY010000001.1"/>
</dbReference>
<feature type="transmembrane region" description="Helical" evidence="1">
    <location>
        <begin position="96"/>
        <end position="118"/>
    </location>
</feature>
<organism evidence="2 3">
    <name type="scientific">Chryseobacterium turcicum</name>
    <dbReference type="NCBI Taxonomy" id="2898076"/>
    <lineage>
        <taxon>Bacteria</taxon>
        <taxon>Pseudomonadati</taxon>
        <taxon>Bacteroidota</taxon>
        <taxon>Flavobacteriia</taxon>
        <taxon>Flavobacteriales</taxon>
        <taxon>Weeksellaceae</taxon>
        <taxon>Chryseobacterium group</taxon>
        <taxon>Chryseobacterium</taxon>
    </lineage>
</organism>
<keyword evidence="1" id="KW-0812">Transmembrane</keyword>
<dbReference type="Proteomes" id="UP001108025">
    <property type="component" value="Unassembled WGS sequence"/>
</dbReference>
<dbReference type="InterPro" id="IPR052712">
    <property type="entry name" value="Acid_resist_chaperone_HdeD"/>
</dbReference>
<name>A0A9Q3V666_9FLAO</name>
<feature type="transmembrane region" description="Helical" evidence="1">
    <location>
        <begin position="154"/>
        <end position="176"/>
    </location>
</feature>
<proteinExistence type="predicted"/>
<evidence type="ECO:0000256" key="1">
    <source>
        <dbReference type="SAM" id="Phobius"/>
    </source>
</evidence>